<reference evidence="1" key="1">
    <citation type="submission" date="2021-05" db="EMBL/GenBank/DDBJ databases">
        <authorList>
            <person name="Pan Q."/>
            <person name="Jouanno E."/>
            <person name="Zahm M."/>
            <person name="Klopp C."/>
            <person name="Cabau C."/>
            <person name="Louis A."/>
            <person name="Berthelot C."/>
            <person name="Parey E."/>
            <person name="Roest Crollius H."/>
            <person name="Montfort J."/>
            <person name="Robinson-Rechavi M."/>
            <person name="Bouchez O."/>
            <person name="Lampietro C."/>
            <person name="Lopez Roques C."/>
            <person name="Donnadieu C."/>
            <person name="Postlethwait J."/>
            <person name="Bobe J."/>
            <person name="Dillon D."/>
            <person name="Chandos A."/>
            <person name="von Hippel F."/>
            <person name="Guiguen Y."/>
        </authorList>
    </citation>
    <scope>NUCLEOTIDE SEQUENCE</scope>
    <source>
        <strain evidence="1">YG-Jan2019</strain>
    </source>
</reference>
<evidence type="ECO:0000313" key="2">
    <source>
        <dbReference type="Proteomes" id="UP001157502"/>
    </source>
</evidence>
<accession>A0ACC2GDQ5</accession>
<protein>
    <submittedName>
        <fullName evidence="1">Uncharacterized protein</fullName>
    </submittedName>
</protein>
<comment type="caution">
    <text evidence="1">The sequence shown here is derived from an EMBL/GenBank/DDBJ whole genome shotgun (WGS) entry which is preliminary data.</text>
</comment>
<keyword evidence="2" id="KW-1185">Reference proteome</keyword>
<dbReference type="EMBL" id="CM055741">
    <property type="protein sequence ID" value="KAJ8001751.1"/>
    <property type="molecule type" value="Genomic_DNA"/>
</dbReference>
<proteinExistence type="predicted"/>
<gene>
    <name evidence="1" type="ORF">DPEC_G00172690</name>
</gene>
<sequence length="90" mass="9494">MPSLYSPRRGSARESSICLAAGTLLVSDRPSGVDRVISGPAGFRARNVLTQDNIAGAEGHVLPRGPCIVGEVIGIMFVRRCDVATTRVSK</sequence>
<name>A0ACC2GDQ5_DALPE</name>
<dbReference type="Proteomes" id="UP001157502">
    <property type="component" value="Chromosome 14"/>
</dbReference>
<evidence type="ECO:0000313" key="1">
    <source>
        <dbReference type="EMBL" id="KAJ8001751.1"/>
    </source>
</evidence>
<organism evidence="1 2">
    <name type="scientific">Dallia pectoralis</name>
    <name type="common">Alaska blackfish</name>
    <dbReference type="NCBI Taxonomy" id="75939"/>
    <lineage>
        <taxon>Eukaryota</taxon>
        <taxon>Metazoa</taxon>
        <taxon>Chordata</taxon>
        <taxon>Craniata</taxon>
        <taxon>Vertebrata</taxon>
        <taxon>Euteleostomi</taxon>
        <taxon>Actinopterygii</taxon>
        <taxon>Neopterygii</taxon>
        <taxon>Teleostei</taxon>
        <taxon>Protacanthopterygii</taxon>
        <taxon>Esociformes</taxon>
        <taxon>Umbridae</taxon>
        <taxon>Dallia</taxon>
    </lineage>
</organism>